<dbReference type="InterPro" id="IPR011330">
    <property type="entry name" value="Glyco_hydro/deAcase_b/a-brl"/>
</dbReference>
<dbReference type="Pfam" id="PF01074">
    <property type="entry name" value="Glyco_hydro_38N"/>
    <property type="match status" value="1"/>
</dbReference>
<protein>
    <submittedName>
        <fullName evidence="4">Uncharacterized protein</fullName>
    </submittedName>
</protein>
<feature type="chain" id="PRO_5035235522" evidence="1">
    <location>
        <begin position="22"/>
        <end position="1165"/>
    </location>
</feature>
<reference evidence="4 5" key="1">
    <citation type="submission" date="2020-08" db="EMBL/GenBank/DDBJ databases">
        <title>Acidobacteriota in marine sediments use diverse sulfur dissimilation pathways.</title>
        <authorList>
            <person name="Wasmund K."/>
        </authorList>
    </citation>
    <scope>NUCLEOTIDE SEQUENCE [LARGE SCALE GENOMIC DNA]</scope>
    <source>
        <strain evidence="4">MAG AM4</strain>
    </source>
</reference>
<dbReference type="EMBL" id="JACXWD010000108">
    <property type="protein sequence ID" value="MBD3869543.1"/>
    <property type="molecule type" value="Genomic_DNA"/>
</dbReference>
<feature type="domain" description="Glycoside hydrolase family 38 N-terminal" evidence="2">
    <location>
        <begin position="245"/>
        <end position="516"/>
    </location>
</feature>
<gene>
    <name evidence="4" type="ORF">IFK94_15595</name>
</gene>
<dbReference type="GO" id="GO:0004559">
    <property type="term" value="F:alpha-mannosidase activity"/>
    <property type="evidence" value="ECO:0007669"/>
    <property type="project" value="InterPro"/>
</dbReference>
<name>A0A8J6XXK1_9BACT</name>
<accession>A0A8J6XXK1</accession>
<sequence length="1165" mass="127801">MLRYCLIVGILLLLPASPYLAYNPGSGDLFSDNFTNALDADWEMGNGFLGNPSPWTINLDGADNALSADGFGPFGSSPSRHWARHYLHPTEATTLSVAFEYETEYGAGYYFFVDVEQRAEALLKYRMRIDENGVVSLWRSESGAMVQMAATGPNMIPRRKKRWIRFAIEPGAMGHTALRMRVWSGGASSEPSTGWTLEVEDDLNVVQRVHRFEIETDGPSGNLTWIDDLDVYGDPGNGVASSVQTIYIVELSHLDIGFTEPPDEVEIFGKTHLDQILNNLAADSEYRWLIESGWWLEKWWERSTAVEQQEMVSWLRNGRLRLAAGYANQTSTMVGHEEMIRNLYYSTALAREHGFPVRTWMQDDVPGSTFAVPEILARSGIDYYLGGMNTGFGGSLTLPDHGDRPFWWVGPDGSKVLSWVTFHSYAEAFRYGFSFFDNIGNLYDKLGRELPAQEEAGYAYPELMLLRGFDNHYQGFHARNLVNQWNATYATPQFVLSSFEDFMDHMVATYGSESFPEFSGDFGAAWARSRAGTPHTVERIRQAHRAGRAAETLAALGSSVDGQPAPTADLEFMYTKMLTSDEHTGAGGWPGYFTPAEMDRNNQIHLEYATDARDTADRLLTDSVDRILMELPAGGNTVAAVNSLGRPRDGWVQIQLPPGIYGTTFKVVEVQSGLEVPFQRLDASSEILFQGENLPGFGYRTYALTSGAPVASPPGMLAVTGTTIENDFYRLTLDPTDGSLSSMVEKSTGRELIDLASPYDFNELAKNTKAQYDAGQVPVAVPPSSATVTIATDGALLAALKVTRTGSAHVQTIYRLYNGEDRVEIENLLDKTLAPYVPLATSTESYMVTMPFGIHNFQIRTETTTRFLDPVADSFQRTSVFDYHNAEHTIALFDSNGGIFYAVDQVSAHHLENLTSLGSSDYSTGDALVLSRLLDRSDEYTFSDDIVRPYVIEPGTPSVLKFTHHIQGTGPTFDPVAASRFGFEALNKTGARLLSRRPGNLPDGAASFLAVDSPAVLPASVKPAMIGSGLVIRLTELTGTPTTARISSAPLTLADPWQVEFDEEGGVPLSMDGDGFLVSLGAYETATVRFQAEPAWAPVALVVGKSPATGTVELSWTGGVAPFTLYRAGDAAFTTGNATLVDEQAVTAHSDPALHDVQTYYYLVK</sequence>
<dbReference type="GO" id="GO:0030246">
    <property type="term" value="F:carbohydrate binding"/>
    <property type="evidence" value="ECO:0007669"/>
    <property type="project" value="InterPro"/>
</dbReference>
<keyword evidence="1" id="KW-0732">Signal</keyword>
<evidence type="ECO:0000313" key="5">
    <source>
        <dbReference type="Proteomes" id="UP000648239"/>
    </source>
</evidence>
<dbReference type="SUPFAM" id="SSF74650">
    <property type="entry name" value="Galactose mutarotase-like"/>
    <property type="match status" value="1"/>
</dbReference>
<dbReference type="InterPro" id="IPR011682">
    <property type="entry name" value="Glyco_hydro_38_C"/>
</dbReference>
<dbReference type="PANTHER" id="PTHR46017:SF1">
    <property type="entry name" value="ALPHA-MANNOSIDASE 2C1"/>
    <property type="match status" value="1"/>
</dbReference>
<dbReference type="Proteomes" id="UP000648239">
    <property type="component" value="Unassembled WGS sequence"/>
</dbReference>
<feature type="domain" description="Glycosyl hydrolase family 38 C-terminal" evidence="3">
    <location>
        <begin position="724"/>
        <end position="862"/>
    </location>
</feature>
<dbReference type="PANTHER" id="PTHR46017">
    <property type="entry name" value="ALPHA-MANNOSIDASE 2C1"/>
    <property type="match status" value="1"/>
</dbReference>
<evidence type="ECO:0000259" key="2">
    <source>
        <dbReference type="Pfam" id="PF01074"/>
    </source>
</evidence>
<comment type="caution">
    <text evidence="4">The sequence shown here is derived from an EMBL/GenBank/DDBJ whole genome shotgun (WGS) entry which is preliminary data.</text>
</comment>
<dbReference type="Gene3D" id="3.20.110.10">
    <property type="entry name" value="Glycoside hydrolase 38, N terminal domain"/>
    <property type="match status" value="1"/>
</dbReference>
<organism evidence="4 5">
    <name type="scientific">Candidatus Polarisedimenticola svalbardensis</name>
    <dbReference type="NCBI Taxonomy" id="2886004"/>
    <lineage>
        <taxon>Bacteria</taxon>
        <taxon>Pseudomonadati</taxon>
        <taxon>Acidobacteriota</taxon>
        <taxon>Candidatus Polarisedimenticolia</taxon>
        <taxon>Candidatus Polarisedimenticolales</taxon>
        <taxon>Candidatus Polarisedimenticolaceae</taxon>
        <taxon>Candidatus Polarisedimenticola</taxon>
    </lineage>
</organism>
<evidence type="ECO:0000259" key="3">
    <source>
        <dbReference type="Pfam" id="PF07748"/>
    </source>
</evidence>
<evidence type="ECO:0000256" key="1">
    <source>
        <dbReference type="SAM" id="SignalP"/>
    </source>
</evidence>
<dbReference type="AlphaFoldDB" id="A0A8J6XXK1"/>
<evidence type="ECO:0000313" key="4">
    <source>
        <dbReference type="EMBL" id="MBD3869543.1"/>
    </source>
</evidence>
<dbReference type="Pfam" id="PF07748">
    <property type="entry name" value="Glyco_hydro_38C"/>
    <property type="match status" value="1"/>
</dbReference>
<feature type="signal peptide" evidence="1">
    <location>
        <begin position="1"/>
        <end position="21"/>
    </location>
</feature>
<dbReference type="InterPro" id="IPR011013">
    <property type="entry name" value="Gal_mutarotase_sf_dom"/>
</dbReference>
<dbReference type="GO" id="GO:0009313">
    <property type="term" value="P:oligosaccharide catabolic process"/>
    <property type="evidence" value="ECO:0007669"/>
    <property type="project" value="TreeGrafter"/>
</dbReference>
<dbReference type="GO" id="GO:0006013">
    <property type="term" value="P:mannose metabolic process"/>
    <property type="evidence" value="ECO:0007669"/>
    <property type="project" value="InterPro"/>
</dbReference>
<dbReference type="Gene3D" id="2.70.98.30">
    <property type="entry name" value="Golgi alpha-mannosidase II, domain 4"/>
    <property type="match status" value="1"/>
</dbReference>
<dbReference type="InterPro" id="IPR027291">
    <property type="entry name" value="Glyco_hydro_38_N_sf"/>
</dbReference>
<dbReference type="SUPFAM" id="SSF88713">
    <property type="entry name" value="Glycoside hydrolase/deacetylase"/>
    <property type="match status" value="1"/>
</dbReference>
<dbReference type="InterPro" id="IPR000602">
    <property type="entry name" value="Glyco_hydro_38_N"/>
</dbReference>
<proteinExistence type="predicted"/>